<name>A0A602Z574_SALET</name>
<reference evidence="2" key="1">
    <citation type="submission" date="2018-07" db="EMBL/GenBank/DDBJ databases">
        <authorList>
            <consortium name="PulseNet: The National Subtyping Network for Foodborne Disease Surveillance"/>
            <person name="Tarr C.L."/>
            <person name="Trees E."/>
            <person name="Katz L.S."/>
            <person name="Carleton-Romer H.A."/>
            <person name="Stroika S."/>
            <person name="Kucerova Z."/>
            <person name="Roache K.F."/>
            <person name="Sabol A.L."/>
            <person name="Besser J."/>
            <person name="Gerner-Smidt P."/>
        </authorList>
    </citation>
    <scope>NUCLEOTIDE SEQUENCE [LARGE SCALE GENOMIC DNA]</scope>
    <source>
        <strain evidence="2">PNUSAS006183</strain>
    </source>
</reference>
<gene>
    <name evidence="2" type="ORF">BWQ27_20140</name>
</gene>
<dbReference type="Proteomes" id="UP000839894">
    <property type="component" value="Unassembled WGS sequence"/>
</dbReference>
<evidence type="ECO:0000256" key="1">
    <source>
        <dbReference type="SAM" id="MobiDB-lite"/>
    </source>
</evidence>
<dbReference type="EMBL" id="AAKOBS010000028">
    <property type="protein sequence ID" value="ECT8498427.1"/>
    <property type="molecule type" value="Genomic_DNA"/>
</dbReference>
<sequence length="86" mass="9589">MNEKHTGTDTMAEVATARHESGKDTTTSDELLKRRIYMEFQGLVLPMIGELINRLVLEGKSEDEVVAAVKTAAKGYSTFRLAFVRN</sequence>
<accession>A0A602Z574</accession>
<proteinExistence type="predicted"/>
<organism evidence="2">
    <name type="scientific">Salmonella enterica subsp. enterica serovar Pensacola</name>
    <dbReference type="NCBI Taxonomy" id="34042"/>
    <lineage>
        <taxon>Bacteria</taxon>
        <taxon>Pseudomonadati</taxon>
        <taxon>Pseudomonadota</taxon>
        <taxon>Gammaproteobacteria</taxon>
        <taxon>Enterobacterales</taxon>
        <taxon>Enterobacteriaceae</taxon>
        <taxon>Salmonella</taxon>
    </lineage>
</organism>
<evidence type="ECO:0000313" key="2">
    <source>
        <dbReference type="EMBL" id="ECT8498427.1"/>
    </source>
</evidence>
<dbReference type="AlphaFoldDB" id="A0A602Z574"/>
<feature type="region of interest" description="Disordered" evidence="1">
    <location>
        <begin position="1"/>
        <end position="26"/>
    </location>
</feature>
<comment type="caution">
    <text evidence="2">The sequence shown here is derived from an EMBL/GenBank/DDBJ whole genome shotgun (WGS) entry which is preliminary data.</text>
</comment>
<protein>
    <submittedName>
        <fullName evidence="2">Uncharacterized protein</fullName>
    </submittedName>
</protein>